<dbReference type="AlphaFoldDB" id="A0A9P9DWR8"/>
<protein>
    <submittedName>
        <fullName evidence="1">Uncharacterized protein</fullName>
    </submittedName>
</protein>
<name>A0A9P9DWR8_9PLEO</name>
<reference evidence="1" key="1">
    <citation type="journal article" date="2021" name="Nat. Commun.">
        <title>Genetic determinants of endophytism in the Arabidopsis root mycobiome.</title>
        <authorList>
            <person name="Mesny F."/>
            <person name="Miyauchi S."/>
            <person name="Thiergart T."/>
            <person name="Pickel B."/>
            <person name="Atanasova L."/>
            <person name="Karlsson M."/>
            <person name="Huettel B."/>
            <person name="Barry K.W."/>
            <person name="Haridas S."/>
            <person name="Chen C."/>
            <person name="Bauer D."/>
            <person name="Andreopoulos W."/>
            <person name="Pangilinan J."/>
            <person name="LaButti K."/>
            <person name="Riley R."/>
            <person name="Lipzen A."/>
            <person name="Clum A."/>
            <person name="Drula E."/>
            <person name="Henrissat B."/>
            <person name="Kohler A."/>
            <person name="Grigoriev I.V."/>
            <person name="Martin F.M."/>
            <person name="Hacquard S."/>
        </authorList>
    </citation>
    <scope>NUCLEOTIDE SEQUENCE</scope>
    <source>
        <strain evidence="1">MPI-CAGE-CH-0243</strain>
    </source>
</reference>
<dbReference type="OrthoDB" id="3762808at2759"/>
<proteinExistence type="predicted"/>
<gene>
    <name evidence="1" type="ORF">B0J11DRAFT_579577</name>
</gene>
<accession>A0A9P9DWR8</accession>
<dbReference type="Proteomes" id="UP000700596">
    <property type="component" value="Unassembled WGS sequence"/>
</dbReference>
<organism evidence="1 2">
    <name type="scientific">Dendryphion nanum</name>
    <dbReference type="NCBI Taxonomy" id="256645"/>
    <lineage>
        <taxon>Eukaryota</taxon>
        <taxon>Fungi</taxon>
        <taxon>Dikarya</taxon>
        <taxon>Ascomycota</taxon>
        <taxon>Pezizomycotina</taxon>
        <taxon>Dothideomycetes</taxon>
        <taxon>Pleosporomycetidae</taxon>
        <taxon>Pleosporales</taxon>
        <taxon>Torulaceae</taxon>
        <taxon>Dendryphion</taxon>
    </lineage>
</organism>
<sequence>MPPLSPNSESNEITELSNKRRETEKLYKLATTWKDLIALNKRELNGELAGFPIPISTIESQPLMPHLLKLNSYGLYTFSSKVATIEQYSRTEARGQETFTITNQKAHVQFMLPTTHPSIPIGRIEQFCQTLLSHPSLAVILEPTERISPSSPLSSLLSTPGLNEMEESRSVSAPSLKEAESKWQSGPWERRTVLLPSRGYNVTASGVLAMRERVVELGGVEEDVRRVACKAAVEARPVVLYVTGRQYGLEKELWEVLEGLVVEAGLEELF</sequence>
<evidence type="ECO:0000313" key="1">
    <source>
        <dbReference type="EMBL" id="KAH7127165.1"/>
    </source>
</evidence>
<comment type="caution">
    <text evidence="1">The sequence shown here is derived from an EMBL/GenBank/DDBJ whole genome shotgun (WGS) entry which is preliminary data.</text>
</comment>
<keyword evidence="2" id="KW-1185">Reference proteome</keyword>
<evidence type="ECO:0000313" key="2">
    <source>
        <dbReference type="Proteomes" id="UP000700596"/>
    </source>
</evidence>
<dbReference type="EMBL" id="JAGMWT010000006">
    <property type="protein sequence ID" value="KAH7127165.1"/>
    <property type="molecule type" value="Genomic_DNA"/>
</dbReference>